<dbReference type="Proteomes" id="UP000051202">
    <property type="component" value="Unassembled WGS sequence"/>
</dbReference>
<dbReference type="InterPro" id="IPR054402">
    <property type="entry name" value="Tt1218-like_dom"/>
</dbReference>
<dbReference type="RefSeq" id="WP_058025664.1">
    <property type="nucleotide sequence ID" value="NZ_LNDJ01000107.1"/>
</dbReference>
<comment type="caution">
    <text evidence="2">The sequence shown here is derived from an EMBL/GenBank/DDBJ whole genome shotgun (WGS) entry which is preliminary data.</text>
</comment>
<dbReference type="Pfam" id="PF22150">
    <property type="entry name" value="Tt1218-like"/>
    <property type="match status" value="1"/>
</dbReference>
<dbReference type="NCBIfam" id="TIGR02523">
    <property type="entry name" value="type_IV_pilV"/>
    <property type="match status" value="1"/>
</dbReference>
<evidence type="ECO:0000259" key="1">
    <source>
        <dbReference type="Pfam" id="PF22150"/>
    </source>
</evidence>
<gene>
    <name evidence="2" type="ORF">AS194_02885</name>
</gene>
<name>A0A0T6DP11_9GAMM</name>
<dbReference type="EMBL" id="LNDJ01000107">
    <property type="protein sequence ID" value="KRU21554.1"/>
    <property type="molecule type" value="Genomic_DNA"/>
</dbReference>
<dbReference type="AlphaFoldDB" id="A0A0T6DP11"/>
<protein>
    <recommendedName>
        <fullName evidence="1">Type IV pilin Tt1218-like domain-containing protein</fullName>
    </recommendedName>
</protein>
<feature type="domain" description="Type IV pilin Tt1218-like" evidence="1">
    <location>
        <begin position="31"/>
        <end position="121"/>
    </location>
</feature>
<evidence type="ECO:0000313" key="2">
    <source>
        <dbReference type="EMBL" id="KRU21554.1"/>
    </source>
</evidence>
<accession>A0A0T6DP11</accession>
<dbReference type="STRING" id="554343.AS194_02885"/>
<keyword evidence="3" id="KW-1185">Reference proteome</keyword>
<sequence>MNTFTFQRGVGLVEVIVALLLLAVAVLGFSAMQLGAVKATDESLMRTQSISAIKTLSESMRILPDSSPLYRKQVNDIYKSSTYSDESIISSYCIKANDYATSAKNCNTANCTSEETVKYNVSTIVKSACSKDIALNIEVCPNTSGINERQCIIASWNQTKPTMSNQDASCTDASGSYKPAASCFIMEAY</sequence>
<evidence type="ECO:0000313" key="3">
    <source>
        <dbReference type="Proteomes" id="UP000051202"/>
    </source>
</evidence>
<proteinExistence type="predicted"/>
<dbReference type="InterPro" id="IPR013362">
    <property type="entry name" value="Pilus_4_PilV"/>
</dbReference>
<organism evidence="2 3">
    <name type="scientific">Psychrobacter piscatorii</name>
    <dbReference type="NCBI Taxonomy" id="554343"/>
    <lineage>
        <taxon>Bacteria</taxon>
        <taxon>Pseudomonadati</taxon>
        <taxon>Pseudomonadota</taxon>
        <taxon>Gammaproteobacteria</taxon>
        <taxon>Moraxellales</taxon>
        <taxon>Moraxellaceae</taxon>
        <taxon>Psychrobacter</taxon>
    </lineage>
</organism>
<reference evidence="2 3" key="1">
    <citation type="submission" date="2015-11" db="EMBL/GenBank/DDBJ databases">
        <title>Permanent draft genome of Psychrobacter piscatorii LQ58.</title>
        <authorList>
            <person name="Zhou M."/>
            <person name="Dong B."/>
            <person name="Liu Q."/>
        </authorList>
    </citation>
    <scope>NUCLEOTIDE SEQUENCE [LARGE SCALE GENOMIC DNA]</scope>
    <source>
        <strain evidence="2 3">LQ58</strain>
    </source>
</reference>